<organism evidence="3 4">
    <name type="scientific">Hucho hucho</name>
    <name type="common">huchen</name>
    <dbReference type="NCBI Taxonomy" id="62062"/>
    <lineage>
        <taxon>Eukaryota</taxon>
        <taxon>Metazoa</taxon>
        <taxon>Chordata</taxon>
        <taxon>Craniata</taxon>
        <taxon>Vertebrata</taxon>
        <taxon>Euteleostomi</taxon>
        <taxon>Actinopterygii</taxon>
        <taxon>Neopterygii</taxon>
        <taxon>Teleostei</taxon>
        <taxon>Protacanthopterygii</taxon>
        <taxon>Salmoniformes</taxon>
        <taxon>Salmonidae</taxon>
        <taxon>Salmoninae</taxon>
        <taxon>Hucho</taxon>
    </lineage>
</organism>
<proteinExistence type="predicted"/>
<dbReference type="GO" id="GO:0016020">
    <property type="term" value="C:membrane"/>
    <property type="evidence" value="ECO:0007669"/>
    <property type="project" value="InterPro"/>
</dbReference>
<dbReference type="GO" id="GO:0007165">
    <property type="term" value="P:signal transduction"/>
    <property type="evidence" value="ECO:0007669"/>
    <property type="project" value="InterPro"/>
</dbReference>
<name>A0A4W5RWW3_9TELE</name>
<dbReference type="AlphaFoldDB" id="A0A4W5RWW3"/>
<evidence type="ECO:0000259" key="2">
    <source>
        <dbReference type="PROSITE" id="PS51361"/>
    </source>
</evidence>
<feature type="region of interest" description="Disordered" evidence="1">
    <location>
        <begin position="1"/>
        <end position="66"/>
    </location>
</feature>
<evidence type="ECO:0000313" key="4">
    <source>
        <dbReference type="Proteomes" id="UP000314982"/>
    </source>
</evidence>
<reference evidence="3" key="2">
    <citation type="submission" date="2025-08" db="UniProtKB">
        <authorList>
            <consortium name="Ensembl"/>
        </authorList>
    </citation>
    <scope>IDENTIFICATION</scope>
</reference>
<protein>
    <recommendedName>
        <fullName evidence="2">Teneurin N-terminal domain-containing protein</fullName>
    </recommendedName>
</protein>
<accession>A0A4W5RWW3</accession>
<dbReference type="Pfam" id="PF06484">
    <property type="entry name" value="Ten_N"/>
    <property type="match status" value="1"/>
</dbReference>
<reference evidence="4" key="1">
    <citation type="submission" date="2018-06" db="EMBL/GenBank/DDBJ databases">
        <title>Genome assembly of Danube salmon.</title>
        <authorList>
            <person name="Macqueen D.J."/>
            <person name="Gundappa M.K."/>
        </authorList>
    </citation>
    <scope>NUCLEOTIDE SEQUENCE [LARGE SCALE GENOMIC DNA]</scope>
</reference>
<dbReference type="Ensembl" id="ENSHHUT00000093626.1">
    <property type="protein sequence ID" value="ENSHHUP00000090820.1"/>
    <property type="gene ID" value="ENSHHUG00000052424.1"/>
</dbReference>
<dbReference type="STRING" id="62062.ENSHHUP00000090820"/>
<reference evidence="3" key="3">
    <citation type="submission" date="2025-09" db="UniProtKB">
        <authorList>
            <consortium name="Ensembl"/>
        </authorList>
    </citation>
    <scope>IDENTIFICATION</scope>
</reference>
<dbReference type="PROSITE" id="PS51361">
    <property type="entry name" value="TENEURIN_N"/>
    <property type="match status" value="1"/>
</dbReference>
<feature type="compositionally biased region" description="Polar residues" evidence="1">
    <location>
        <begin position="31"/>
        <end position="40"/>
    </location>
</feature>
<sequence>MVKSKGPPNHHHSQSLRPPLPPPHNHHQSSASSLNPNTLASRRGPAHAPSAAPGEGPSTPESVQLQDSWALNSSVPLETRSVTLSPCHPVTLSPYHPVTLSPYHPVTLPCHPVTLSPCHPVTLPCHPALSPCPVTLSFLPACLP</sequence>
<feature type="domain" description="Teneurin N-terminal" evidence="2">
    <location>
        <begin position="1"/>
        <end position="80"/>
    </location>
</feature>
<dbReference type="Proteomes" id="UP000314982">
    <property type="component" value="Unassembled WGS sequence"/>
</dbReference>
<evidence type="ECO:0000256" key="1">
    <source>
        <dbReference type="SAM" id="MobiDB-lite"/>
    </source>
</evidence>
<dbReference type="InterPro" id="IPR009471">
    <property type="entry name" value="Ten_N"/>
</dbReference>
<keyword evidence="4" id="KW-1185">Reference proteome</keyword>
<evidence type="ECO:0000313" key="3">
    <source>
        <dbReference type="Ensembl" id="ENSHHUP00000090820.1"/>
    </source>
</evidence>